<dbReference type="RefSeq" id="WP_040264571.1">
    <property type="nucleotide sequence ID" value="NZ_CP050855.1"/>
</dbReference>
<dbReference type="Proteomes" id="UP000042738">
    <property type="component" value="Chromosome"/>
</dbReference>
<dbReference type="STRING" id="138074.SYMBAF_160353"/>
<name>A0A068Z6V0_9GAMM</name>
<sequence length="349" mass="38849">MDNNTRQLFDQYIARQAQLNGVSTAAVAAKFAVDPTRQQRLEQAAQQDDSFLSKINVFGVNQQIGQKVLIGSKGPMAGVNNSVTSRRNPGSNHSMEPFDYMCRKVNYDYGISYEQLDAWAHMPEFQPLISKAMARQMSLDRIMIGFNGVKYSDPSDRAANPLLQDCGIGWLEKIRQEAPHRVISNVTITSRDEDNKVVAKGTYGNIGAALYDAKNSLMDEWHKRNPDNVVILAGDLLTSSNFSAINALSQTNPNTEMLAGQLIVAQERVGNMPTFIAPYFPVKGVLITPFKNLSVYYQRGGLRRTIKEEPEYNRIATYQSSNDDFVIEDYGNVAFIDGIQFAQAEPAGE</sequence>
<proteinExistence type="predicted"/>
<evidence type="ECO:0000313" key="2">
    <source>
        <dbReference type="Proteomes" id="UP000042738"/>
    </source>
</evidence>
<evidence type="ECO:0000313" key="1">
    <source>
        <dbReference type="EMBL" id="QLH63326.1"/>
    </source>
</evidence>
<protein>
    <submittedName>
        <fullName evidence="1">Phage major capsid protein, P2 family</fullName>
    </submittedName>
</protein>
<organism evidence="1 2">
    <name type="scientific">Serratia symbiotica</name>
    <dbReference type="NCBI Taxonomy" id="138074"/>
    <lineage>
        <taxon>Bacteria</taxon>
        <taxon>Pseudomonadati</taxon>
        <taxon>Pseudomonadota</taxon>
        <taxon>Gammaproteobacteria</taxon>
        <taxon>Enterobacterales</taxon>
        <taxon>Yersiniaceae</taxon>
        <taxon>Serratia</taxon>
    </lineage>
</organism>
<dbReference type="GeneID" id="93736986"/>
<dbReference type="AlphaFoldDB" id="A0A068Z6V0"/>
<dbReference type="Pfam" id="PF05125">
    <property type="entry name" value="Phage_cap_P2"/>
    <property type="match status" value="1"/>
</dbReference>
<gene>
    <name evidence="1" type="ORF">SYMBAF_10820</name>
</gene>
<dbReference type="InterPro" id="IPR006441">
    <property type="entry name" value="Phage_P2_GpN"/>
</dbReference>
<reference evidence="1 2" key="1">
    <citation type="journal article" date="2014" name="Genome Announc.">
        <title>Whole-Genome Sequence of Serratia symbiotica Strain CWBI-2.3T, a Free-Living Symbiont of the Black Bean Aphid Aphis fabae.</title>
        <authorList>
            <person name="Foray V."/>
            <person name="Grigorescu A.S."/>
            <person name="Sabri A."/>
            <person name="Haubruge E."/>
            <person name="Lognay G."/>
            <person name="Francis F."/>
            <person name="Fauconnier M.L."/>
            <person name="Hance T."/>
            <person name="Thonart P."/>
        </authorList>
    </citation>
    <scope>NUCLEOTIDE SEQUENCE [LARGE SCALE GENOMIC DNA]</scope>
    <source>
        <strain evidence="1">CWBI-2.3</strain>
    </source>
</reference>
<dbReference type="EMBL" id="CP050855">
    <property type="protein sequence ID" value="QLH63326.1"/>
    <property type="molecule type" value="Genomic_DNA"/>
</dbReference>
<accession>A0A068Z6V0</accession>
<dbReference type="NCBIfam" id="TIGR01551">
    <property type="entry name" value="major_capsid_P2"/>
    <property type="match status" value="1"/>
</dbReference>